<sequence length="582" mass="67806">MFNIPFTFKGNEFLSFSINRMEVADSFSYRISILPDSQYNAAAFPFIIAPDSTEKGAASVGVVVNGHEIKIIEYGDNHYHTVILAHVDTSTWVDLVLVYLEKKPFLYINGRLIAQGNKSNYTHIYPSRMIGGNEKGECFKGKIRAIQLWKESFSHEKIVQMKEYHSNTFPHSLIWSRDFLSGVVYKNGSPFNPKVTVIMPTYNKYQDILMTLHSLECQTFNKREFEIIICDDGSQDNTFQIPRDSAFSYSITYIRSNHNIGRPNMRNLGLQAASGEIIVFLDAEIIVKPDFIDIHYQAHKKKDRLVVSGSLVLHGVYTRFYPEYNEMQKKQLTQIVQNNPYQRFNVQEMIKNNKRRTLLTKENVYDQSYIHYSFEKPFVPIYRDTIFKTFGNELIGFQFPWILFCTGNVSAKAEGFREVGLFEEYPGYGWDDHEMGYRLYKKGYSFINHTSLIGYHQEHPVAASNQMDAMRNFVRMFRKYKEVEMRVFALHFLGIGLPQINSILEAFQYLQENDPTDYLSIKGLFQDMLQSIARRLWNGEKITNLTEGSKFHPELAKSEANRLMNNERIKPFLLIFHYLLTI</sequence>
<dbReference type="Gene3D" id="2.60.120.200">
    <property type="match status" value="1"/>
</dbReference>
<proteinExistence type="predicted"/>
<dbReference type="EC" id="2.4.-.-" evidence="2"/>
<dbReference type="Gene3D" id="3.90.550.10">
    <property type="entry name" value="Spore Coat Polysaccharide Biosynthesis Protein SpsA, Chain A"/>
    <property type="match status" value="1"/>
</dbReference>
<dbReference type="InterPro" id="IPR029044">
    <property type="entry name" value="Nucleotide-diphossugar_trans"/>
</dbReference>
<keyword evidence="2" id="KW-0328">Glycosyltransferase</keyword>
<dbReference type="EMBL" id="JAOUSF010000004">
    <property type="protein sequence ID" value="MCU9614559.1"/>
    <property type="molecule type" value="Genomic_DNA"/>
</dbReference>
<dbReference type="SUPFAM" id="SSF49899">
    <property type="entry name" value="Concanavalin A-like lectins/glucanases"/>
    <property type="match status" value="1"/>
</dbReference>
<dbReference type="Pfam" id="PF00535">
    <property type="entry name" value="Glycos_transf_2"/>
    <property type="match status" value="1"/>
</dbReference>
<feature type="domain" description="Glycosyltransferase 2-like" evidence="1">
    <location>
        <begin position="196"/>
        <end position="337"/>
    </location>
</feature>
<dbReference type="GO" id="GO:0016757">
    <property type="term" value="F:glycosyltransferase activity"/>
    <property type="evidence" value="ECO:0007669"/>
    <property type="project" value="UniProtKB-KW"/>
</dbReference>
<protein>
    <submittedName>
        <fullName evidence="2">Glycosyltransferase</fullName>
        <ecNumber evidence="2">2.4.-.-</ecNumber>
    </submittedName>
</protein>
<dbReference type="RefSeq" id="WP_263073855.1">
    <property type="nucleotide sequence ID" value="NZ_JAOUSF010000004.1"/>
</dbReference>
<evidence type="ECO:0000313" key="2">
    <source>
        <dbReference type="EMBL" id="MCU9614559.1"/>
    </source>
</evidence>
<evidence type="ECO:0000259" key="1">
    <source>
        <dbReference type="Pfam" id="PF00535"/>
    </source>
</evidence>
<dbReference type="Proteomes" id="UP001209318">
    <property type="component" value="Unassembled WGS sequence"/>
</dbReference>
<organism evidence="2 3">
    <name type="scientific">Perspicuibacillus lycopersici</name>
    <dbReference type="NCBI Taxonomy" id="1325689"/>
    <lineage>
        <taxon>Bacteria</taxon>
        <taxon>Bacillati</taxon>
        <taxon>Bacillota</taxon>
        <taxon>Bacilli</taxon>
        <taxon>Bacillales</taxon>
        <taxon>Bacillaceae</taxon>
        <taxon>Perspicuibacillus</taxon>
    </lineage>
</organism>
<reference evidence="2" key="1">
    <citation type="submission" date="2022-10" db="EMBL/GenBank/DDBJ databases">
        <title>Description of Fervidibacillus gen. nov. in the family Fervidibacillaceae fam. nov. with two species, Fervidibacillus albus sp. nov., and Fervidibacillus halotolerans sp. nov., isolated from tidal flat sediments.</title>
        <authorList>
            <person name="Kwon K.K."/>
            <person name="Yang S.-H."/>
        </authorList>
    </citation>
    <scope>NUCLEOTIDE SEQUENCE</scope>
    <source>
        <strain evidence="2">JCM 19140</strain>
    </source>
</reference>
<keyword evidence="2" id="KW-0808">Transferase</keyword>
<dbReference type="InterPro" id="IPR001173">
    <property type="entry name" value="Glyco_trans_2-like"/>
</dbReference>
<dbReference type="PANTHER" id="PTHR43685:SF2">
    <property type="entry name" value="GLYCOSYLTRANSFERASE 2-LIKE DOMAIN-CONTAINING PROTEIN"/>
    <property type="match status" value="1"/>
</dbReference>
<dbReference type="InterPro" id="IPR013320">
    <property type="entry name" value="ConA-like_dom_sf"/>
</dbReference>
<keyword evidence="3" id="KW-1185">Reference proteome</keyword>
<gene>
    <name evidence="2" type="ORF">OEV98_13525</name>
</gene>
<name>A0AAE3LRE5_9BACI</name>
<comment type="caution">
    <text evidence="2">The sequence shown here is derived from an EMBL/GenBank/DDBJ whole genome shotgun (WGS) entry which is preliminary data.</text>
</comment>
<dbReference type="Pfam" id="PF13385">
    <property type="entry name" value="Laminin_G_3"/>
    <property type="match status" value="1"/>
</dbReference>
<dbReference type="CDD" id="cd00761">
    <property type="entry name" value="Glyco_tranf_GTA_type"/>
    <property type="match status" value="1"/>
</dbReference>
<accession>A0AAE3LRE5</accession>
<dbReference type="SUPFAM" id="SSF53448">
    <property type="entry name" value="Nucleotide-diphospho-sugar transferases"/>
    <property type="match status" value="1"/>
</dbReference>
<dbReference type="AlphaFoldDB" id="A0AAE3LRE5"/>
<dbReference type="PANTHER" id="PTHR43685">
    <property type="entry name" value="GLYCOSYLTRANSFERASE"/>
    <property type="match status" value="1"/>
</dbReference>
<evidence type="ECO:0000313" key="3">
    <source>
        <dbReference type="Proteomes" id="UP001209318"/>
    </source>
</evidence>
<dbReference type="InterPro" id="IPR050834">
    <property type="entry name" value="Glycosyltransf_2"/>
</dbReference>